<dbReference type="RefSeq" id="WP_153713376.1">
    <property type="nucleotide sequence ID" value="NZ_CP045871.1"/>
</dbReference>
<dbReference type="Gene3D" id="2.30.30.60">
    <property type="match status" value="1"/>
</dbReference>
<keyword evidence="7" id="KW-0406">Ion transport</keyword>
<dbReference type="EMBL" id="CP045871">
    <property type="protein sequence ID" value="QGG79872.1"/>
    <property type="molecule type" value="Genomic_DNA"/>
</dbReference>
<keyword evidence="6 7" id="KW-0472">Membrane</keyword>
<evidence type="ECO:0000313" key="11">
    <source>
        <dbReference type="EMBL" id="QGG79872.1"/>
    </source>
</evidence>
<dbReference type="InterPro" id="IPR011014">
    <property type="entry name" value="MscS_channel_TM-2"/>
</dbReference>
<proteinExistence type="inferred from homology"/>
<keyword evidence="7" id="KW-0407">Ion channel</keyword>
<dbReference type="InterPro" id="IPR049278">
    <property type="entry name" value="MS_channel_C"/>
</dbReference>
<protein>
    <recommendedName>
        <fullName evidence="7">Small-conductance mechanosensitive channel</fullName>
    </recommendedName>
</protein>
<comment type="subcellular location">
    <subcellularLocation>
        <location evidence="7">Cell inner membrane</location>
        <topology evidence="7">Multi-pass membrane protein</topology>
    </subcellularLocation>
    <subcellularLocation>
        <location evidence="1">Cell membrane</location>
        <topology evidence="1">Multi-pass membrane protein</topology>
    </subcellularLocation>
</comment>
<comment type="function">
    <text evidence="7">Mechanosensitive channel that participates in the regulation of osmotic pressure changes within the cell, opening in response to stretch forces in the membrane lipid bilayer, without the need for other proteins. Contributes to normal resistance to hypoosmotic shock. Forms an ion channel of 1.0 nanosiemens conductance with a slight preference for anions.</text>
</comment>
<dbReference type="KEGG" id="llp:GH975_04485"/>
<keyword evidence="5 7" id="KW-1133">Transmembrane helix</keyword>
<organism evidence="11 12">
    <name type="scientific">Litorivicinus lipolyticus</name>
    <dbReference type="NCBI Taxonomy" id="418701"/>
    <lineage>
        <taxon>Bacteria</taxon>
        <taxon>Pseudomonadati</taxon>
        <taxon>Pseudomonadota</taxon>
        <taxon>Gammaproteobacteria</taxon>
        <taxon>Oceanospirillales</taxon>
        <taxon>Litorivicinaceae</taxon>
        <taxon>Litorivicinus</taxon>
    </lineage>
</organism>
<dbReference type="Pfam" id="PF21082">
    <property type="entry name" value="MS_channel_3rd"/>
    <property type="match status" value="1"/>
</dbReference>
<dbReference type="SUPFAM" id="SSF82689">
    <property type="entry name" value="Mechanosensitive channel protein MscS (YggB), C-terminal domain"/>
    <property type="match status" value="1"/>
</dbReference>
<evidence type="ECO:0000256" key="3">
    <source>
        <dbReference type="ARBA" id="ARBA00022475"/>
    </source>
</evidence>
<keyword evidence="7" id="KW-0997">Cell inner membrane</keyword>
<dbReference type="InterPro" id="IPR049142">
    <property type="entry name" value="MS_channel_1st"/>
</dbReference>
<evidence type="ECO:0000259" key="10">
    <source>
        <dbReference type="Pfam" id="PF21088"/>
    </source>
</evidence>
<accession>A0A5Q2QC65</accession>
<dbReference type="Gene3D" id="3.30.70.100">
    <property type="match status" value="1"/>
</dbReference>
<dbReference type="InterPro" id="IPR011066">
    <property type="entry name" value="MscS_channel_C_sf"/>
</dbReference>
<keyword evidence="12" id="KW-1185">Reference proteome</keyword>
<evidence type="ECO:0000256" key="1">
    <source>
        <dbReference type="ARBA" id="ARBA00004651"/>
    </source>
</evidence>
<evidence type="ECO:0000256" key="2">
    <source>
        <dbReference type="ARBA" id="ARBA00008017"/>
    </source>
</evidence>
<evidence type="ECO:0000256" key="6">
    <source>
        <dbReference type="ARBA" id="ARBA00023136"/>
    </source>
</evidence>
<dbReference type="Pfam" id="PF00924">
    <property type="entry name" value="MS_channel_2nd"/>
    <property type="match status" value="1"/>
</dbReference>
<evidence type="ECO:0000313" key="12">
    <source>
        <dbReference type="Proteomes" id="UP000388235"/>
    </source>
</evidence>
<sequence>MEFTSFELTALASTYVVPFLINLAIAAAIFIIGRVVARALRGVVQKLLNKKADSDPMLTEFIGSIVYAIALTFVVIAALGRLGVQTTSLVAILGAAGLAIGLALQGSLANFAAGVMLLAFKPFRQGHFIEAGGVTGVVENIGIFSSTLRTGDNKEVIVPNGKIYGDTITNYSARNTRRVDLVYGIGYDDDIQKAKDVLNNLIATDPRILREPAPVVAVGNLGASSIDFYVRPWVAAADYWDVLFDLNERVVAAFAQHDISIPFPQMDVHLPGGVRTLSHDPVPAKTEDA</sequence>
<comment type="caution">
    <text evidence="7">Lacks conserved residue(s) required for the propagation of feature annotation.</text>
</comment>
<dbReference type="PANTHER" id="PTHR30221:SF1">
    <property type="entry name" value="SMALL-CONDUCTANCE MECHANOSENSITIVE CHANNEL"/>
    <property type="match status" value="1"/>
</dbReference>
<dbReference type="Pfam" id="PF21088">
    <property type="entry name" value="MS_channel_1st"/>
    <property type="match status" value="1"/>
</dbReference>
<gene>
    <name evidence="11" type="ORF">GH975_04485</name>
</gene>
<dbReference type="InterPro" id="IPR008910">
    <property type="entry name" value="MSC_TM_helix"/>
</dbReference>
<reference evidence="11 12" key="1">
    <citation type="submission" date="2019-11" db="EMBL/GenBank/DDBJ databases">
        <authorList>
            <person name="Khan S.A."/>
            <person name="Jeon C.O."/>
            <person name="Chun B.H."/>
        </authorList>
    </citation>
    <scope>NUCLEOTIDE SEQUENCE [LARGE SCALE GENOMIC DNA]</scope>
    <source>
        <strain evidence="11 12">IMCC 1097</strain>
    </source>
</reference>
<dbReference type="Proteomes" id="UP000388235">
    <property type="component" value="Chromosome"/>
</dbReference>
<keyword evidence="7" id="KW-0813">Transport</keyword>
<dbReference type="InterPro" id="IPR010920">
    <property type="entry name" value="LSM_dom_sf"/>
</dbReference>
<feature type="transmembrane region" description="Helical" evidence="7">
    <location>
        <begin position="91"/>
        <end position="120"/>
    </location>
</feature>
<dbReference type="InterPro" id="IPR006685">
    <property type="entry name" value="MscS_channel_2nd"/>
</dbReference>
<dbReference type="OrthoDB" id="9809206at2"/>
<feature type="domain" description="Mechanosensitive ion channel MscS" evidence="8">
    <location>
        <begin position="107"/>
        <end position="172"/>
    </location>
</feature>
<feature type="domain" description="Mechanosensitive ion channel transmembrane helices 2/3" evidence="10">
    <location>
        <begin position="65"/>
        <end position="105"/>
    </location>
</feature>
<name>A0A5Q2QC65_9GAMM</name>
<dbReference type="GO" id="GO:0005886">
    <property type="term" value="C:plasma membrane"/>
    <property type="evidence" value="ECO:0007669"/>
    <property type="project" value="UniProtKB-SubCell"/>
</dbReference>
<dbReference type="AlphaFoldDB" id="A0A5Q2QC65"/>
<keyword evidence="4 7" id="KW-0812">Transmembrane</keyword>
<dbReference type="SUPFAM" id="SSF82861">
    <property type="entry name" value="Mechanosensitive channel protein MscS (YggB), transmembrane region"/>
    <property type="match status" value="1"/>
</dbReference>
<evidence type="ECO:0000259" key="9">
    <source>
        <dbReference type="Pfam" id="PF21082"/>
    </source>
</evidence>
<dbReference type="InterPro" id="IPR023408">
    <property type="entry name" value="MscS_beta-dom_sf"/>
</dbReference>
<keyword evidence="3" id="KW-1003">Cell membrane</keyword>
<evidence type="ECO:0000259" key="8">
    <source>
        <dbReference type="Pfam" id="PF00924"/>
    </source>
</evidence>
<feature type="transmembrane region" description="Helical" evidence="7">
    <location>
        <begin position="58"/>
        <end position="79"/>
    </location>
</feature>
<dbReference type="Pfam" id="PF05552">
    <property type="entry name" value="MS_channel_1st_1"/>
    <property type="match status" value="1"/>
</dbReference>
<dbReference type="Gene3D" id="1.10.287.1260">
    <property type="match status" value="1"/>
</dbReference>
<dbReference type="PANTHER" id="PTHR30221">
    <property type="entry name" value="SMALL-CONDUCTANCE MECHANOSENSITIVE CHANNEL"/>
    <property type="match status" value="1"/>
</dbReference>
<evidence type="ECO:0000256" key="4">
    <source>
        <dbReference type="ARBA" id="ARBA00022692"/>
    </source>
</evidence>
<dbReference type="SUPFAM" id="SSF50182">
    <property type="entry name" value="Sm-like ribonucleoproteins"/>
    <property type="match status" value="1"/>
</dbReference>
<comment type="subunit">
    <text evidence="7">Homoheptamer.</text>
</comment>
<feature type="transmembrane region" description="Helical" evidence="7">
    <location>
        <begin position="15"/>
        <end position="37"/>
    </location>
</feature>
<feature type="domain" description="Mechanosensitive ion channel MscS C-terminal" evidence="9">
    <location>
        <begin position="179"/>
        <end position="261"/>
    </location>
</feature>
<dbReference type="GO" id="GO:0008381">
    <property type="term" value="F:mechanosensitive monoatomic ion channel activity"/>
    <property type="evidence" value="ECO:0007669"/>
    <property type="project" value="InterPro"/>
</dbReference>
<evidence type="ECO:0000256" key="7">
    <source>
        <dbReference type="RuleBase" id="RU369025"/>
    </source>
</evidence>
<dbReference type="InterPro" id="IPR045275">
    <property type="entry name" value="MscS_archaea/bacteria_type"/>
</dbReference>
<evidence type="ECO:0000256" key="5">
    <source>
        <dbReference type="ARBA" id="ARBA00022989"/>
    </source>
</evidence>
<comment type="similarity">
    <text evidence="2 7">Belongs to the MscS (TC 1.A.23) family.</text>
</comment>